<dbReference type="InterPro" id="IPR011006">
    <property type="entry name" value="CheY-like_superfamily"/>
</dbReference>
<dbReference type="GO" id="GO:0032259">
    <property type="term" value="P:methylation"/>
    <property type="evidence" value="ECO:0007669"/>
    <property type="project" value="UniProtKB-KW"/>
</dbReference>
<dbReference type="PROSITE" id="PS50109">
    <property type="entry name" value="HIS_KIN"/>
    <property type="match status" value="1"/>
</dbReference>
<dbReference type="Gene3D" id="3.30.450.20">
    <property type="entry name" value="PAS domain"/>
    <property type="match status" value="2"/>
</dbReference>
<dbReference type="InterPro" id="IPR000780">
    <property type="entry name" value="CheR_MeTrfase"/>
</dbReference>
<feature type="domain" description="CheB-type methylesterase" evidence="17">
    <location>
        <begin position="25"/>
        <end position="202"/>
    </location>
</feature>
<dbReference type="InterPro" id="IPR005467">
    <property type="entry name" value="His_kinase_dom"/>
</dbReference>
<dbReference type="GO" id="GO:0006355">
    <property type="term" value="P:regulation of DNA-templated transcription"/>
    <property type="evidence" value="ECO:0007669"/>
    <property type="project" value="InterPro"/>
</dbReference>
<dbReference type="SUPFAM" id="SSF55874">
    <property type="entry name" value="ATPase domain of HSP90 chaperone/DNA topoisomerase II/histidine kinase"/>
    <property type="match status" value="1"/>
</dbReference>
<evidence type="ECO:0000256" key="10">
    <source>
        <dbReference type="PROSITE-ProRule" id="PRU00050"/>
    </source>
</evidence>
<keyword evidence="7" id="KW-0808">Transferase</keyword>
<dbReference type="InterPro" id="IPR022641">
    <property type="entry name" value="CheR_N"/>
</dbReference>
<dbReference type="Pfam" id="PF01339">
    <property type="entry name" value="CheB_methylest"/>
    <property type="match status" value="1"/>
</dbReference>
<feature type="modified residue" description="4-aspartylphosphate" evidence="11">
    <location>
        <position position="1301"/>
    </location>
</feature>
<dbReference type="InterPro" id="IPR036804">
    <property type="entry name" value="CheR_N_sf"/>
</dbReference>
<dbReference type="CDD" id="cd02440">
    <property type="entry name" value="AdoMet_MTases"/>
    <property type="match status" value="1"/>
</dbReference>
<dbReference type="Gene3D" id="3.40.50.2300">
    <property type="match status" value="1"/>
</dbReference>
<feature type="domain" description="PAC" evidence="16">
    <location>
        <begin position="818"/>
        <end position="868"/>
    </location>
</feature>
<dbReference type="GO" id="GO:0008984">
    <property type="term" value="F:protein-glutamate methylesterase activity"/>
    <property type="evidence" value="ECO:0007669"/>
    <property type="project" value="InterPro"/>
</dbReference>
<feature type="active site" evidence="10">
    <location>
        <position position="150"/>
    </location>
</feature>
<feature type="domain" description="Response regulatory" evidence="14">
    <location>
        <begin position="1252"/>
        <end position="1368"/>
    </location>
</feature>
<dbReference type="SUPFAM" id="SSF47757">
    <property type="entry name" value="Chemotaxis receptor methyltransferase CheR, N-terminal domain"/>
    <property type="match status" value="1"/>
</dbReference>
<feature type="coiled-coil region" evidence="12">
    <location>
        <begin position="668"/>
        <end position="741"/>
    </location>
</feature>
<evidence type="ECO:0000256" key="2">
    <source>
        <dbReference type="ARBA" id="ARBA00001541"/>
    </source>
</evidence>
<feature type="domain" description="CheR-type methyltransferase" evidence="18">
    <location>
        <begin position="227"/>
        <end position="500"/>
    </location>
</feature>
<comment type="catalytic activity">
    <reaction evidence="1">
        <text>ATP + protein L-histidine = ADP + protein N-phospho-L-histidine.</text>
        <dbReference type="EC" id="2.7.13.3"/>
    </reaction>
</comment>
<dbReference type="GO" id="GO:0006935">
    <property type="term" value="P:chemotaxis"/>
    <property type="evidence" value="ECO:0007669"/>
    <property type="project" value="UniProtKB-UniRule"/>
</dbReference>
<dbReference type="Pfam" id="PF00989">
    <property type="entry name" value="PAS"/>
    <property type="match status" value="2"/>
</dbReference>
<evidence type="ECO:0000256" key="8">
    <source>
        <dbReference type="ARBA" id="ARBA00022691"/>
    </source>
</evidence>
<evidence type="ECO:0000259" key="15">
    <source>
        <dbReference type="PROSITE" id="PS50112"/>
    </source>
</evidence>
<dbReference type="Gene3D" id="3.30.565.10">
    <property type="entry name" value="Histidine kinase-like ATPase, C-terminal domain"/>
    <property type="match status" value="1"/>
</dbReference>
<evidence type="ECO:0000256" key="3">
    <source>
        <dbReference type="ARBA" id="ARBA00004429"/>
    </source>
</evidence>
<dbReference type="Proteomes" id="UP000574067">
    <property type="component" value="Unassembled WGS sequence"/>
</dbReference>
<dbReference type="InterPro" id="IPR035965">
    <property type="entry name" value="PAS-like_dom_sf"/>
</dbReference>
<dbReference type="RefSeq" id="WP_169160974.1">
    <property type="nucleotide sequence ID" value="NZ_JABBFW010000008.1"/>
</dbReference>
<dbReference type="SUPFAM" id="SSF52738">
    <property type="entry name" value="Methylesterase CheB, C-terminal domain"/>
    <property type="match status" value="1"/>
</dbReference>
<dbReference type="Pfam" id="PF13596">
    <property type="entry name" value="PAS_10"/>
    <property type="match status" value="1"/>
</dbReference>
<keyword evidence="8" id="KW-0949">S-adenosyl-L-methionine</keyword>
<dbReference type="PANTHER" id="PTHR24422">
    <property type="entry name" value="CHEMOTAXIS PROTEIN METHYLTRANSFERASE"/>
    <property type="match status" value="1"/>
</dbReference>
<dbReference type="Gene3D" id="1.10.287.130">
    <property type="match status" value="1"/>
</dbReference>
<evidence type="ECO:0000256" key="12">
    <source>
        <dbReference type="SAM" id="Coils"/>
    </source>
</evidence>
<dbReference type="PROSITE" id="PS50112">
    <property type="entry name" value="PAS"/>
    <property type="match status" value="1"/>
</dbReference>
<dbReference type="InterPro" id="IPR036890">
    <property type="entry name" value="HATPase_C_sf"/>
</dbReference>
<evidence type="ECO:0000256" key="5">
    <source>
        <dbReference type="ARBA" id="ARBA00022553"/>
    </source>
</evidence>
<dbReference type="PANTHER" id="PTHR24422:SF27">
    <property type="entry name" value="PROTEIN-GLUTAMATE O-METHYLTRANSFERASE"/>
    <property type="match status" value="1"/>
</dbReference>
<dbReference type="CDD" id="cd00082">
    <property type="entry name" value="HisKA"/>
    <property type="match status" value="1"/>
</dbReference>
<evidence type="ECO:0000313" key="20">
    <source>
        <dbReference type="Proteomes" id="UP000574067"/>
    </source>
</evidence>
<dbReference type="Gene3D" id="3.40.50.150">
    <property type="entry name" value="Vaccinia Virus protein VP39"/>
    <property type="match status" value="1"/>
</dbReference>
<dbReference type="CDD" id="cd16922">
    <property type="entry name" value="HATPase_EvgS-ArcB-TorS-like"/>
    <property type="match status" value="1"/>
</dbReference>
<keyword evidence="5 11" id="KW-0597">Phosphoprotein</keyword>
<dbReference type="SUPFAM" id="SSF55785">
    <property type="entry name" value="PYP-like sensor domain (PAS domain)"/>
    <property type="match status" value="3"/>
</dbReference>
<dbReference type="SMART" id="SM00387">
    <property type="entry name" value="HATPase_c"/>
    <property type="match status" value="1"/>
</dbReference>
<evidence type="ECO:0000256" key="7">
    <source>
        <dbReference type="ARBA" id="ARBA00022679"/>
    </source>
</evidence>
<dbReference type="InterPro" id="IPR000014">
    <property type="entry name" value="PAS"/>
</dbReference>
<feature type="domain" description="PAS" evidence="15">
    <location>
        <begin position="862"/>
        <end position="933"/>
    </location>
</feature>
<dbReference type="InterPro" id="IPR001789">
    <property type="entry name" value="Sig_transdc_resp-reg_receiver"/>
</dbReference>
<dbReference type="Gene3D" id="3.40.50.180">
    <property type="entry name" value="Methylesterase CheB, C-terminal domain"/>
    <property type="match status" value="1"/>
</dbReference>
<dbReference type="InterPro" id="IPR035909">
    <property type="entry name" value="CheB_C"/>
</dbReference>
<feature type="active site" evidence="10">
    <location>
        <position position="58"/>
    </location>
</feature>
<evidence type="ECO:0000259" key="17">
    <source>
        <dbReference type="PROSITE" id="PS50122"/>
    </source>
</evidence>
<dbReference type="SMART" id="SM00448">
    <property type="entry name" value="REC"/>
    <property type="match status" value="1"/>
</dbReference>
<dbReference type="InterPro" id="IPR022642">
    <property type="entry name" value="CheR_C"/>
</dbReference>
<reference evidence="19 20" key="1">
    <citation type="submission" date="2020-04" db="EMBL/GenBank/DDBJ databases">
        <title>Azohydromonas sp. isolated from soil.</title>
        <authorList>
            <person name="Dahal R.H."/>
        </authorList>
    </citation>
    <scope>NUCLEOTIDE SEQUENCE [LARGE SCALE GENOMIC DNA]</scope>
    <source>
        <strain evidence="19 20">G-1-1-14</strain>
    </source>
</reference>
<dbReference type="GO" id="GO:0005737">
    <property type="term" value="C:cytoplasm"/>
    <property type="evidence" value="ECO:0007669"/>
    <property type="project" value="InterPro"/>
</dbReference>
<comment type="subcellular location">
    <subcellularLocation>
        <location evidence="3">Cell inner membrane</location>
        <topology evidence="3">Multi-pass membrane protein</topology>
    </subcellularLocation>
</comment>
<dbReference type="NCBIfam" id="TIGR00229">
    <property type="entry name" value="sensory_box"/>
    <property type="match status" value="1"/>
</dbReference>
<dbReference type="GO" id="GO:0005886">
    <property type="term" value="C:plasma membrane"/>
    <property type="evidence" value="ECO:0007669"/>
    <property type="project" value="UniProtKB-SubCell"/>
</dbReference>
<dbReference type="GO" id="GO:0000155">
    <property type="term" value="F:phosphorelay sensor kinase activity"/>
    <property type="evidence" value="ECO:0007669"/>
    <property type="project" value="InterPro"/>
</dbReference>
<dbReference type="CDD" id="cd00130">
    <property type="entry name" value="PAS"/>
    <property type="match status" value="2"/>
</dbReference>
<evidence type="ECO:0000256" key="6">
    <source>
        <dbReference type="ARBA" id="ARBA00022603"/>
    </source>
</evidence>
<dbReference type="InterPro" id="IPR029063">
    <property type="entry name" value="SAM-dependent_MTases_sf"/>
</dbReference>
<keyword evidence="4 10" id="KW-0145">Chemotaxis</keyword>
<dbReference type="GO" id="GO:0008983">
    <property type="term" value="F:protein-glutamate O-methyltransferase activity"/>
    <property type="evidence" value="ECO:0007669"/>
    <property type="project" value="UniProtKB-EC"/>
</dbReference>
<evidence type="ECO:0000256" key="9">
    <source>
        <dbReference type="ARBA" id="ARBA00022777"/>
    </source>
</evidence>
<dbReference type="InterPro" id="IPR000673">
    <property type="entry name" value="Sig_transdc_resp-reg_Me-estase"/>
</dbReference>
<feature type="active site" evidence="10">
    <location>
        <position position="31"/>
    </location>
</feature>
<dbReference type="InterPro" id="IPR013767">
    <property type="entry name" value="PAS_fold"/>
</dbReference>
<dbReference type="SUPFAM" id="SSF52172">
    <property type="entry name" value="CheY-like"/>
    <property type="match status" value="1"/>
</dbReference>
<dbReference type="SMART" id="SM00091">
    <property type="entry name" value="PAS"/>
    <property type="match status" value="3"/>
</dbReference>
<evidence type="ECO:0000259" key="14">
    <source>
        <dbReference type="PROSITE" id="PS50110"/>
    </source>
</evidence>
<dbReference type="InterPro" id="IPR003661">
    <property type="entry name" value="HisK_dim/P_dom"/>
</dbReference>
<dbReference type="SUPFAM" id="SSF53335">
    <property type="entry name" value="S-adenosyl-L-methionine-dependent methyltransferases"/>
    <property type="match status" value="1"/>
</dbReference>
<protein>
    <submittedName>
        <fullName evidence="19">PAS domain S-box protein</fullName>
    </submittedName>
</protein>
<keyword evidence="12" id="KW-0175">Coiled coil</keyword>
<comment type="catalytic activity">
    <reaction evidence="2">
        <text>L-glutamyl-[protein] + S-adenosyl-L-methionine = [protein]-L-glutamate 5-O-methyl ester + S-adenosyl-L-homocysteine</text>
        <dbReference type="Rhea" id="RHEA:24452"/>
        <dbReference type="Rhea" id="RHEA-COMP:10208"/>
        <dbReference type="Rhea" id="RHEA-COMP:10311"/>
        <dbReference type="ChEBI" id="CHEBI:29973"/>
        <dbReference type="ChEBI" id="CHEBI:57856"/>
        <dbReference type="ChEBI" id="CHEBI:59789"/>
        <dbReference type="ChEBI" id="CHEBI:82795"/>
        <dbReference type="EC" id="2.1.1.80"/>
    </reaction>
</comment>
<keyword evidence="10" id="KW-0378">Hydrolase</keyword>
<evidence type="ECO:0000256" key="11">
    <source>
        <dbReference type="PROSITE-ProRule" id="PRU00169"/>
    </source>
</evidence>
<evidence type="ECO:0000259" key="16">
    <source>
        <dbReference type="PROSITE" id="PS50113"/>
    </source>
</evidence>
<comment type="caution">
    <text evidence="19">The sequence shown here is derived from an EMBL/GenBank/DDBJ whole genome shotgun (WGS) entry which is preliminary data.</text>
</comment>
<dbReference type="Gene3D" id="1.10.155.10">
    <property type="entry name" value="Chemotaxis receptor methyltransferase CheR, N-terminal domain"/>
    <property type="match status" value="1"/>
</dbReference>
<evidence type="ECO:0000313" key="19">
    <source>
        <dbReference type="EMBL" id="NML16077.1"/>
    </source>
</evidence>
<dbReference type="Pfam" id="PF00512">
    <property type="entry name" value="HisKA"/>
    <property type="match status" value="1"/>
</dbReference>
<evidence type="ECO:0000259" key="18">
    <source>
        <dbReference type="PROSITE" id="PS50123"/>
    </source>
</evidence>
<keyword evidence="20" id="KW-1185">Reference proteome</keyword>
<feature type="domain" description="Histidine kinase" evidence="13">
    <location>
        <begin position="1013"/>
        <end position="1232"/>
    </location>
</feature>
<dbReference type="PROSITE" id="PS50123">
    <property type="entry name" value="CHER"/>
    <property type="match status" value="1"/>
</dbReference>
<dbReference type="Pfam" id="PF02518">
    <property type="entry name" value="HATPase_c"/>
    <property type="match status" value="1"/>
</dbReference>
<dbReference type="CDD" id="cd16434">
    <property type="entry name" value="CheB-CheR_fusion"/>
    <property type="match status" value="1"/>
</dbReference>
<organism evidence="19 20">
    <name type="scientific">Azohydromonas caseinilytica</name>
    <dbReference type="NCBI Taxonomy" id="2728836"/>
    <lineage>
        <taxon>Bacteria</taxon>
        <taxon>Pseudomonadati</taxon>
        <taxon>Pseudomonadota</taxon>
        <taxon>Betaproteobacteria</taxon>
        <taxon>Burkholderiales</taxon>
        <taxon>Sphaerotilaceae</taxon>
        <taxon>Azohydromonas</taxon>
    </lineage>
</organism>
<dbReference type="InterPro" id="IPR050903">
    <property type="entry name" value="Bact_Chemotaxis_MeTrfase"/>
</dbReference>
<name>A0A848F7K1_9BURK</name>
<evidence type="ECO:0000256" key="1">
    <source>
        <dbReference type="ARBA" id="ARBA00000085"/>
    </source>
</evidence>
<keyword evidence="9" id="KW-0418">Kinase</keyword>
<proteinExistence type="predicted"/>
<dbReference type="PRINTS" id="PR00996">
    <property type="entry name" value="CHERMTFRASE"/>
</dbReference>
<dbReference type="PROSITE" id="PS50122">
    <property type="entry name" value="CHEB"/>
    <property type="match status" value="1"/>
</dbReference>
<dbReference type="SMART" id="SM00388">
    <property type="entry name" value="HisKA"/>
    <property type="match status" value="1"/>
</dbReference>
<dbReference type="Pfam" id="PF00072">
    <property type="entry name" value="Response_reg"/>
    <property type="match status" value="1"/>
</dbReference>
<evidence type="ECO:0000256" key="4">
    <source>
        <dbReference type="ARBA" id="ARBA00022500"/>
    </source>
</evidence>
<dbReference type="PROSITE" id="PS50113">
    <property type="entry name" value="PAC"/>
    <property type="match status" value="1"/>
</dbReference>
<sequence length="1373" mass="150578">MTTNDQPASLVNEAALKPSRLDFPVVGIGASAGGIPALQAFFKAMPADCGMAFVVVLHLSPRHASNLVALLQAVTKLAVLAPEDPTPIERNHVYVIAPNRMLAMNDSYLSVNPLERPQGRQVTIDLFFRTLAVVHRERAFAVVLSGAGSDGAVGIRRIKEEGGVTLAQQPQEAEFDAMPRAAITTGAVDWVLPVADMPRKLLDLWANARAMELPGAVELGLRVDAPPSAEAIKDAEEALRDVLVLLRARTGHDFRNYKRATVLRRLERRMQVNGVPNLPAYRAFLQANADEANALLKDLLIGVTNFFRDAEAFELLQRQVVPELMEQAVHSPAGLRAWVAGCATGEEAYSIAMLLTEQAAQLAQPPKIHVFATDIDEAAIGTARLGCYPSAIETDVSPSRLRRFFDKEGHQYRIRKEVREKVMFAAHNILRDPPFSRLDLISCRNLLIYLDRDVHGEILEMFHFALKPGGYLFLGSSESADTASQLFSVVDKKNRVFRANPVTRTPRYVPTLATVGSASSVAPAGVARPEKRSFSFAELHHRLAEQYAPPSVLLDAEGLVVHLSEQAGRFLRYGGGAPSHRLLDLVQPELRLELRTALFQAASTGKSVEARRVHLGSEGRPRYVTMTVRPVQETGAGAGLSLVLFDEVEDSMAGEAQVPDAQGRDPLVAQLEDELRRVKEQLQATIEQSETSNEELKASNEELQAINEELRSTTEELETSKEELQSINEELITVNHELKTKVEETGKINDDLQNLIASTDIATVFVDRAMSIKRFTPHATKLFNLIPTDVGRSLLDITHKLDYPTLADDAVEAFQSLRLIEREVRTQDGRWYLARVLPYRTTEDRIEGAVLTFIDITGRREAEETMRLLAESTKDYAILTCDTEGRITTWNPGAERVFGWSAEEAVGQSMNMLFTPEDLAAGMPQQERAQARDSGRSEDDRWHLRKDGSRFYCSGTTTPLYEKGELRGYGKIARDLTGSKRAEAEREALLQRTAAGRAQAQAANEIKDEFMAVLSHELKNPLNLIQLSAELLLRMPEARALPVVVRAAETIQRTVRSQAQIIEDLLDLSRLHTGKLALHRTGMDWSVTVRTIAEAMLEEATGKRITLALELPEGPVMLDADPVRMEQVVWNLLTNALKFTPEGGHVGVALRVEQGQAELQVRDTGRGIAPEALPQVFDMFKQAEPGTRRRGGLGIGLALVRSLVQGHGGQVRAESAGLDHGSCFSVRLPLAGQAPLDQGHAGAASGSLRGRHVLLVDDDAQALELLRQLLELEGASVQAACTAAEALELVQQRVPDLLVTDLVLRGTDGLQLLQALRQNPALKALPVIALTGVGRPGDARRAIAAGFAAHLRKPVTLDKLLATLRDVLPPQQG</sequence>
<dbReference type="Pfam" id="PF01739">
    <property type="entry name" value="CheR"/>
    <property type="match status" value="1"/>
</dbReference>
<gene>
    <name evidence="19" type="ORF">HHL10_13935</name>
</gene>
<dbReference type="InterPro" id="IPR000700">
    <property type="entry name" value="PAS-assoc_C"/>
</dbReference>
<dbReference type="SMART" id="SM00138">
    <property type="entry name" value="MeTrc"/>
    <property type="match status" value="1"/>
</dbReference>
<dbReference type="Pfam" id="PF03705">
    <property type="entry name" value="CheR_N"/>
    <property type="match status" value="1"/>
</dbReference>
<keyword evidence="6" id="KW-0489">Methyltransferase</keyword>
<dbReference type="InterPro" id="IPR003594">
    <property type="entry name" value="HATPase_dom"/>
</dbReference>
<dbReference type="SUPFAM" id="SSF47384">
    <property type="entry name" value="Homodimeric domain of signal transducing histidine kinase"/>
    <property type="match status" value="1"/>
</dbReference>
<dbReference type="FunFam" id="3.30.565.10:FF:000006">
    <property type="entry name" value="Sensor histidine kinase WalK"/>
    <property type="match status" value="1"/>
</dbReference>
<dbReference type="EMBL" id="JABBFW010000008">
    <property type="protein sequence ID" value="NML16077.1"/>
    <property type="molecule type" value="Genomic_DNA"/>
</dbReference>
<dbReference type="PROSITE" id="PS50110">
    <property type="entry name" value="RESPONSE_REGULATORY"/>
    <property type="match status" value="1"/>
</dbReference>
<dbReference type="GO" id="GO:0000156">
    <property type="term" value="F:phosphorelay response regulator activity"/>
    <property type="evidence" value="ECO:0007669"/>
    <property type="project" value="InterPro"/>
</dbReference>
<accession>A0A848F7K1</accession>
<evidence type="ECO:0000259" key="13">
    <source>
        <dbReference type="PROSITE" id="PS50109"/>
    </source>
</evidence>
<dbReference type="InterPro" id="IPR036097">
    <property type="entry name" value="HisK_dim/P_sf"/>
</dbReference>